<reference evidence="4 5" key="1">
    <citation type="submission" date="2015-04" db="EMBL/GenBank/DDBJ databases">
        <title>Complete genome sequence of Schizopora paradoxa KUC8140, a cosmopolitan wood degrader in East Asia.</title>
        <authorList>
            <consortium name="DOE Joint Genome Institute"/>
            <person name="Min B."/>
            <person name="Park H."/>
            <person name="Jang Y."/>
            <person name="Kim J.-J."/>
            <person name="Kim K.H."/>
            <person name="Pangilinan J."/>
            <person name="Lipzen A."/>
            <person name="Riley R."/>
            <person name="Grigoriev I.V."/>
            <person name="Spatafora J.W."/>
            <person name="Choi I.-G."/>
        </authorList>
    </citation>
    <scope>NUCLEOTIDE SEQUENCE [LARGE SCALE GENOMIC DNA]</scope>
    <source>
        <strain evidence="4 5">KUC8140</strain>
    </source>
</reference>
<evidence type="ECO:0000313" key="4">
    <source>
        <dbReference type="EMBL" id="KLO12947.1"/>
    </source>
</evidence>
<dbReference type="EMBL" id="KQ085968">
    <property type="protein sequence ID" value="KLO12947.1"/>
    <property type="molecule type" value="Genomic_DNA"/>
</dbReference>
<dbReference type="GO" id="GO:0008270">
    <property type="term" value="F:zinc ion binding"/>
    <property type="evidence" value="ECO:0007669"/>
    <property type="project" value="UniProtKB-KW"/>
</dbReference>
<dbReference type="PANTHER" id="PTHR23041">
    <property type="entry name" value="RING FINGER DOMAIN-CONTAINING"/>
    <property type="match status" value="1"/>
</dbReference>
<dbReference type="AlphaFoldDB" id="A0A0H2RN00"/>
<protein>
    <recommendedName>
        <fullName evidence="6">RING-type domain-containing protein</fullName>
    </recommendedName>
</protein>
<dbReference type="InterPro" id="IPR001841">
    <property type="entry name" value="Znf_RING"/>
</dbReference>
<evidence type="ECO:0000259" key="3">
    <source>
        <dbReference type="PROSITE" id="PS50157"/>
    </source>
</evidence>
<feature type="domain" description="RING-type" evidence="2">
    <location>
        <begin position="405"/>
        <end position="452"/>
    </location>
</feature>
<dbReference type="SUPFAM" id="SSF57850">
    <property type="entry name" value="RING/U-box"/>
    <property type="match status" value="1"/>
</dbReference>
<evidence type="ECO:0008006" key="6">
    <source>
        <dbReference type="Google" id="ProtNLM"/>
    </source>
</evidence>
<evidence type="ECO:0000256" key="1">
    <source>
        <dbReference type="PROSITE-ProRule" id="PRU00042"/>
    </source>
</evidence>
<dbReference type="Pfam" id="PF13639">
    <property type="entry name" value="zf-RING_2"/>
    <property type="match status" value="1"/>
</dbReference>
<dbReference type="InParanoid" id="A0A0H2RN00"/>
<dbReference type="Gene3D" id="3.30.40.10">
    <property type="entry name" value="Zinc/RING finger domain, C3HC4 (zinc finger)"/>
    <property type="match status" value="1"/>
</dbReference>
<gene>
    <name evidence="4" type="ORF">SCHPADRAFT_392809</name>
</gene>
<dbReference type="InterPro" id="IPR047134">
    <property type="entry name" value="RNF4"/>
</dbReference>
<accession>A0A0H2RN00</accession>
<dbReference type="PROSITE" id="PS50157">
    <property type="entry name" value="ZINC_FINGER_C2H2_2"/>
    <property type="match status" value="1"/>
</dbReference>
<sequence>MGQRSSRAEVPSWFSRVVQIDKATGKASSLPAIIRFCTACDHGLCLGSKAIEEEHVRQNPSHRQYIFDVNEDNPLIFESIAHCSSSTSNFVQPDDLSFIRTIVDKHVRPSGLIWDFDVGITMPPADDNLRCTSWRSKVNPFSLQYCSRCERVFENVEKLQKHNQAVHFNLTPRQREGRAGNRNSLISSAWCSPFSSSCRSSEATCSAQFVQEFVPPKRFRGTRMSIPVHEEDQRRYYCAVCKRMQYEGHALAVFLHHQYPASTVSRDERNEERNSRWCSRCNVTFRTLNGLNAHSQAADLHNAKTYPAETVVHGPSTVENMSRGSMDSQRRASGYLCTTSNTAASTLPNDVPSGLKKSKRFSSFNRLRLGLGSVFNSRAKDVKEPTGAKVKTSNSTKQSNPSYECPLCLEVHASSSTSLEDEGLSSISCGHVFGTKCIRDALKQDPRCPLCRMQAPEGGEGLRRIFL</sequence>
<evidence type="ECO:0000313" key="5">
    <source>
        <dbReference type="Proteomes" id="UP000053477"/>
    </source>
</evidence>
<dbReference type="InterPro" id="IPR013087">
    <property type="entry name" value="Znf_C2H2_type"/>
</dbReference>
<dbReference type="PROSITE" id="PS50089">
    <property type="entry name" value="ZF_RING_2"/>
    <property type="match status" value="1"/>
</dbReference>
<keyword evidence="1" id="KW-0863">Zinc-finger</keyword>
<proteinExistence type="predicted"/>
<dbReference type="Proteomes" id="UP000053477">
    <property type="component" value="Unassembled WGS sequence"/>
</dbReference>
<feature type="domain" description="C2H2-type" evidence="3">
    <location>
        <begin position="144"/>
        <end position="172"/>
    </location>
</feature>
<dbReference type="SMART" id="SM00184">
    <property type="entry name" value="RING"/>
    <property type="match status" value="1"/>
</dbReference>
<dbReference type="OrthoDB" id="6270329at2759"/>
<name>A0A0H2RN00_9AGAM</name>
<organism evidence="4 5">
    <name type="scientific">Schizopora paradoxa</name>
    <dbReference type="NCBI Taxonomy" id="27342"/>
    <lineage>
        <taxon>Eukaryota</taxon>
        <taxon>Fungi</taxon>
        <taxon>Dikarya</taxon>
        <taxon>Basidiomycota</taxon>
        <taxon>Agaricomycotina</taxon>
        <taxon>Agaricomycetes</taxon>
        <taxon>Hymenochaetales</taxon>
        <taxon>Schizoporaceae</taxon>
        <taxon>Schizopora</taxon>
    </lineage>
</organism>
<keyword evidence="1" id="KW-0479">Metal-binding</keyword>
<dbReference type="InterPro" id="IPR013083">
    <property type="entry name" value="Znf_RING/FYVE/PHD"/>
</dbReference>
<keyword evidence="5" id="KW-1185">Reference proteome</keyword>
<dbReference type="PROSITE" id="PS00028">
    <property type="entry name" value="ZINC_FINGER_C2H2_1"/>
    <property type="match status" value="1"/>
</dbReference>
<keyword evidence="1" id="KW-0862">Zinc</keyword>
<dbReference type="PANTHER" id="PTHR23041:SF78">
    <property type="entry name" value="E3 UBIQUITIN-PROTEIN LIGASE RNF4"/>
    <property type="match status" value="1"/>
</dbReference>
<evidence type="ECO:0000259" key="2">
    <source>
        <dbReference type="PROSITE" id="PS50089"/>
    </source>
</evidence>